<gene>
    <name evidence="3" type="ORF">VSR73_26105</name>
</gene>
<protein>
    <submittedName>
        <fullName evidence="3">N-acetylmuramidase domain-containing protein</fullName>
    </submittedName>
</protein>
<organism evidence="3 4">
    <name type="scientific">Paraburkholderia ferrariae</name>
    <dbReference type="NCBI Taxonomy" id="386056"/>
    <lineage>
        <taxon>Bacteria</taxon>
        <taxon>Pseudomonadati</taxon>
        <taxon>Pseudomonadota</taxon>
        <taxon>Betaproteobacteria</taxon>
        <taxon>Burkholderiales</taxon>
        <taxon>Burkholderiaceae</taxon>
        <taxon>Paraburkholderia</taxon>
    </lineage>
</organism>
<dbReference type="SMART" id="SM00257">
    <property type="entry name" value="LysM"/>
    <property type="match status" value="1"/>
</dbReference>
<keyword evidence="4" id="KW-1185">Reference proteome</keyword>
<dbReference type="EMBL" id="JAYMRV010000008">
    <property type="protein sequence ID" value="MEM5424524.1"/>
    <property type="molecule type" value="Genomic_DNA"/>
</dbReference>
<dbReference type="InterPro" id="IPR036779">
    <property type="entry name" value="LysM_dom_sf"/>
</dbReference>
<dbReference type="RefSeq" id="WP_342948803.1">
    <property type="nucleotide sequence ID" value="NZ_JAYMRV010000008.1"/>
</dbReference>
<evidence type="ECO:0000259" key="2">
    <source>
        <dbReference type="PROSITE" id="PS51782"/>
    </source>
</evidence>
<dbReference type="PANTHER" id="PTHR33734">
    <property type="entry name" value="LYSM DOMAIN-CONTAINING GPI-ANCHORED PROTEIN 2"/>
    <property type="match status" value="1"/>
</dbReference>
<dbReference type="PROSITE" id="PS51782">
    <property type="entry name" value="LYSM"/>
    <property type="match status" value="1"/>
</dbReference>
<dbReference type="InterPro" id="IPR018392">
    <property type="entry name" value="LysM"/>
</dbReference>
<dbReference type="InterPro" id="IPR024408">
    <property type="entry name" value="Muramidase"/>
</dbReference>
<evidence type="ECO:0000256" key="1">
    <source>
        <dbReference type="SAM" id="MobiDB-lite"/>
    </source>
</evidence>
<dbReference type="Pfam" id="PF11860">
    <property type="entry name" value="Muramidase"/>
    <property type="match status" value="1"/>
</dbReference>
<dbReference type="Pfam" id="PF01476">
    <property type="entry name" value="LysM"/>
    <property type="match status" value="1"/>
</dbReference>
<proteinExistence type="predicted"/>
<sequence length="468" mass="51901">MTNEDGNYVVQPGDTLSGIAQQKGVTWQAIAQANCIGDPRALRAGQTLKIPKRKSGKVRAHVLDADHNPLGNVSYRIKGADREVSGKTGAGGQTEDFWPSTQDETIEFLIQKLNGEWKIVHVTMSSMNDKLITLVSPRLKLTAQTVLHPKNAAVSEYGAKSGPKAAPLGSQTSSRFAPDKGVKTKLEEDKNGASVLKATSDDASLDEFLDKYTGDPICEDDYKAAAKSLSCNVNAVKAVHETEVGSGSFTIVDGRTVPKILYERHYFYRLSGKKYWDTNPDLSYPVGYYRLKKKYYKKSETLTKTDGTAAAVDVWVRYDDKDKSHAAGAETGKQLLREGVLLDDRDFYKDSYRRLRKAFRLDDTAALESCSWGAFQIMGSNYKTLGYDSVQAMVRALSRSEKAHLDGFVNFVKADPVLLKAIQKEEFTKFASRYNGPSYAENDYDGKMKRNFEALQKADAKRNAQEGK</sequence>
<dbReference type="CDD" id="cd00118">
    <property type="entry name" value="LysM"/>
    <property type="match status" value="1"/>
</dbReference>
<dbReference type="Proteomes" id="UP001489897">
    <property type="component" value="Unassembled WGS sequence"/>
</dbReference>
<accession>A0ABU9RXU9</accession>
<feature type="region of interest" description="Disordered" evidence="1">
    <location>
        <begin position="157"/>
        <end position="184"/>
    </location>
</feature>
<dbReference type="SUPFAM" id="SSF54106">
    <property type="entry name" value="LysM domain"/>
    <property type="match status" value="1"/>
</dbReference>
<comment type="caution">
    <text evidence="3">The sequence shown here is derived from an EMBL/GenBank/DDBJ whole genome shotgun (WGS) entry which is preliminary data.</text>
</comment>
<dbReference type="Gene3D" id="3.10.350.10">
    <property type="entry name" value="LysM domain"/>
    <property type="match status" value="1"/>
</dbReference>
<dbReference type="PANTHER" id="PTHR33734:SF22">
    <property type="entry name" value="MEMBRANE-BOUND LYTIC MUREIN TRANSGLYCOSYLASE D"/>
    <property type="match status" value="1"/>
</dbReference>
<name>A0ABU9RXU9_9BURK</name>
<reference evidence="3 4" key="1">
    <citation type="submission" date="2024-01" db="EMBL/GenBank/DDBJ databases">
        <title>The diversity of rhizobia nodulating Mimosa spp. in eleven states of Brazil covering several biomes is determined by host plant, location, and edaphic factors.</title>
        <authorList>
            <person name="Rouws L."/>
            <person name="Barauna A."/>
            <person name="Beukes C."/>
            <person name="De Faria S.M."/>
            <person name="Gross E."/>
            <person name="Dos Reis Junior F.B."/>
            <person name="Simon M."/>
            <person name="Maluk M."/>
            <person name="Odee D.W."/>
            <person name="Kenicer G."/>
            <person name="Young J.P.W."/>
            <person name="Reis V.M."/>
            <person name="Zilli J."/>
            <person name="James E.K."/>
        </authorList>
    </citation>
    <scope>NUCLEOTIDE SEQUENCE [LARGE SCALE GENOMIC DNA]</scope>
    <source>
        <strain evidence="3 4">JPY167</strain>
    </source>
</reference>
<feature type="domain" description="LysM" evidence="2">
    <location>
        <begin position="6"/>
        <end position="50"/>
    </location>
</feature>
<evidence type="ECO:0000313" key="4">
    <source>
        <dbReference type="Proteomes" id="UP001489897"/>
    </source>
</evidence>
<evidence type="ECO:0000313" key="3">
    <source>
        <dbReference type="EMBL" id="MEM5424524.1"/>
    </source>
</evidence>